<evidence type="ECO:0000313" key="3">
    <source>
        <dbReference type="EMBL" id="RCW40510.1"/>
    </source>
</evidence>
<feature type="transmembrane region" description="Helical" evidence="2">
    <location>
        <begin position="139"/>
        <end position="157"/>
    </location>
</feature>
<evidence type="ECO:0000256" key="2">
    <source>
        <dbReference type="SAM" id="Phobius"/>
    </source>
</evidence>
<feature type="region of interest" description="Disordered" evidence="1">
    <location>
        <begin position="208"/>
        <end position="241"/>
    </location>
</feature>
<organism evidence="3 4">
    <name type="scientific">Halopolyspora algeriensis</name>
    <dbReference type="NCBI Taxonomy" id="1500506"/>
    <lineage>
        <taxon>Bacteria</taxon>
        <taxon>Bacillati</taxon>
        <taxon>Actinomycetota</taxon>
        <taxon>Actinomycetes</taxon>
        <taxon>Actinomycetes incertae sedis</taxon>
        <taxon>Halopolyspora</taxon>
    </lineage>
</organism>
<protein>
    <submittedName>
        <fullName evidence="3">GntP family gluconate:H+ symporter</fullName>
    </submittedName>
</protein>
<evidence type="ECO:0000256" key="1">
    <source>
        <dbReference type="SAM" id="MobiDB-lite"/>
    </source>
</evidence>
<feature type="transmembrane region" description="Helical" evidence="2">
    <location>
        <begin position="353"/>
        <end position="371"/>
    </location>
</feature>
<feature type="transmembrane region" description="Helical" evidence="2">
    <location>
        <begin position="57"/>
        <end position="78"/>
    </location>
</feature>
<dbReference type="GO" id="GO:0015128">
    <property type="term" value="F:gluconate transmembrane transporter activity"/>
    <property type="evidence" value="ECO:0007669"/>
    <property type="project" value="InterPro"/>
</dbReference>
<dbReference type="PIRSF" id="PIRSF002746">
    <property type="entry name" value="Gluconate_transporter"/>
    <property type="match status" value="1"/>
</dbReference>
<keyword evidence="2" id="KW-1133">Transmembrane helix</keyword>
<evidence type="ECO:0000313" key="4">
    <source>
        <dbReference type="Proteomes" id="UP000253495"/>
    </source>
</evidence>
<dbReference type="PANTHER" id="PTHR30354:SF11">
    <property type="entry name" value="PERMEASE"/>
    <property type="match status" value="1"/>
</dbReference>
<dbReference type="InterPro" id="IPR003474">
    <property type="entry name" value="Glcn_transporter"/>
</dbReference>
<reference evidence="3 4" key="1">
    <citation type="submission" date="2018-07" db="EMBL/GenBank/DDBJ databases">
        <title>Genomic Encyclopedia of Type Strains, Phase III (KMG-III): the genomes of soil and plant-associated and newly described type strains.</title>
        <authorList>
            <person name="Whitman W."/>
        </authorList>
    </citation>
    <scope>NUCLEOTIDE SEQUENCE [LARGE SCALE GENOMIC DNA]</scope>
    <source>
        <strain evidence="3 4">CECT 8575</strain>
    </source>
</reference>
<dbReference type="RefSeq" id="WP_114454198.1">
    <property type="nucleotide sequence ID" value="NZ_QPJC01000011.1"/>
</dbReference>
<proteinExistence type="predicted"/>
<feature type="transmembrane region" description="Helical" evidence="2">
    <location>
        <begin position="433"/>
        <end position="458"/>
    </location>
</feature>
<dbReference type="OrthoDB" id="4325159at2"/>
<feature type="transmembrane region" description="Helical" evidence="2">
    <location>
        <begin position="28"/>
        <end position="50"/>
    </location>
</feature>
<gene>
    <name evidence="3" type="ORF">DFQ14_111160</name>
</gene>
<feature type="transmembrane region" description="Helical" evidence="2">
    <location>
        <begin position="383"/>
        <end position="413"/>
    </location>
</feature>
<dbReference type="GO" id="GO:0005886">
    <property type="term" value="C:plasma membrane"/>
    <property type="evidence" value="ECO:0007669"/>
    <property type="project" value="TreeGrafter"/>
</dbReference>
<feature type="transmembrane region" description="Helical" evidence="2">
    <location>
        <begin position="177"/>
        <end position="196"/>
    </location>
</feature>
<feature type="transmembrane region" description="Helical" evidence="2">
    <location>
        <begin position="248"/>
        <end position="269"/>
    </location>
</feature>
<keyword evidence="2" id="KW-0472">Membrane</keyword>
<dbReference type="Pfam" id="PF02447">
    <property type="entry name" value="GntP_permease"/>
    <property type="match status" value="1"/>
</dbReference>
<sequence>MDLQLLAALLAGVTTVIVVITKSRLDAFAGLLLGALVTGLVAGVPVAELVTQITEGFGSTLGEIGIVIALGVMIGKVLEETGAAAKLAGLFVRMAGRGREDIALATTGAVVSVPVYCDSGFVILHPLARSLARTARRPVVLLCLALAGGLSVTHHLVPPTPGPLAAAGLLGVNLGKMILAGLLFAVVLLVVVVVYARTMGPRLESQLDPTAVAAGSEDTDEPTDRDDERASGPGTQARPESRAGVMRGITPLLVPLLLIVCNTASEAIAPDSAFTGFTKFIGNPSIALLIGLIIAVYLLPARDTSRETVTGWLGQAAAAAGSIVFITGAGGAFGNVLNESGVGQALAEVVAGWPLPLFLVPFLIATFVRLAQGSGTVAIITAATLSVPLVASGLNPLLGALAACSGSLVFSYYNDSYFWVVTKFTGLSGGAALKMWSGMTTALWAACLPLLGVAALVLA</sequence>
<dbReference type="EMBL" id="QPJC01000011">
    <property type="protein sequence ID" value="RCW40510.1"/>
    <property type="molecule type" value="Genomic_DNA"/>
</dbReference>
<feature type="transmembrane region" description="Helical" evidence="2">
    <location>
        <begin position="281"/>
        <end position="300"/>
    </location>
</feature>
<dbReference type="Proteomes" id="UP000253495">
    <property type="component" value="Unassembled WGS sequence"/>
</dbReference>
<accession>A0A368VGU1</accession>
<feature type="transmembrane region" description="Helical" evidence="2">
    <location>
        <begin position="312"/>
        <end position="333"/>
    </location>
</feature>
<dbReference type="PANTHER" id="PTHR30354">
    <property type="entry name" value="GNT FAMILY GLUCONATE TRANSPORTER"/>
    <property type="match status" value="1"/>
</dbReference>
<comment type="caution">
    <text evidence="3">The sequence shown here is derived from an EMBL/GenBank/DDBJ whole genome shotgun (WGS) entry which is preliminary data.</text>
</comment>
<dbReference type="AlphaFoldDB" id="A0A368VGU1"/>
<name>A0A368VGU1_9ACTN</name>
<keyword evidence="4" id="KW-1185">Reference proteome</keyword>
<keyword evidence="2" id="KW-0812">Transmembrane</keyword>